<keyword evidence="1" id="KW-0812">Transmembrane</keyword>
<dbReference type="Pfam" id="PF19832">
    <property type="entry name" value="DUF6313"/>
    <property type="match status" value="1"/>
</dbReference>
<keyword evidence="1" id="KW-1133">Transmembrane helix</keyword>
<keyword evidence="3" id="KW-1185">Reference proteome</keyword>
<evidence type="ECO:0000313" key="3">
    <source>
        <dbReference type="Proteomes" id="UP001165590"/>
    </source>
</evidence>
<sequence length="137" mass="15343">MSEPVMVPPKPTWVERTRDKIRGLSRLNRPRYWLVTRGPAWFAAFCLLYVVGGVSLGWRSAYEVLVGLKAPGDTEVPLYGYALGLLGWLLVPAIIGGAAGYLVTRQIDRRRTVDAEELLAQMRREAGYSVDPPEVRE</sequence>
<evidence type="ECO:0000313" key="2">
    <source>
        <dbReference type="EMBL" id="MCX4231734.1"/>
    </source>
</evidence>
<feature type="transmembrane region" description="Helical" evidence="1">
    <location>
        <begin position="78"/>
        <end position="103"/>
    </location>
</feature>
<dbReference type="RefSeq" id="WP_267024856.1">
    <property type="nucleotide sequence ID" value="NZ_JAIFZO010000002.1"/>
</dbReference>
<organism evidence="2 3">
    <name type="scientific">Streptomyces ortus</name>
    <dbReference type="NCBI Taxonomy" id="2867268"/>
    <lineage>
        <taxon>Bacteria</taxon>
        <taxon>Bacillati</taxon>
        <taxon>Actinomycetota</taxon>
        <taxon>Actinomycetes</taxon>
        <taxon>Kitasatosporales</taxon>
        <taxon>Streptomycetaceae</taxon>
        <taxon>Streptomyces</taxon>
    </lineage>
</organism>
<feature type="transmembrane region" description="Helical" evidence="1">
    <location>
        <begin position="39"/>
        <end position="58"/>
    </location>
</feature>
<dbReference type="EMBL" id="JAIFZO010000002">
    <property type="protein sequence ID" value="MCX4231734.1"/>
    <property type="molecule type" value="Genomic_DNA"/>
</dbReference>
<proteinExistence type="predicted"/>
<reference evidence="2" key="1">
    <citation type="journal article" date="2022" name="bioRxiv">
        <title>Discovery and biosynthetic assessment of Streptomyces ortus sp nov. isolated from a deep-sea sponge.</title>
        <authorList>
            <person name="Williams S.E."/>
        </authorList>
    </citation>
    <scope>NUCLEOTIDE SEQUENCE</scope>
    <source>
        <strain evidence="2">A15ISP2-DRY2</strain>
    </source>
</reference>
<dbReference type="Proteomes" id="UP001165590">
    <property type="component" value="Unassembled WGS sequence"/>
</dbReference>
<keyword evidence="1" id="KW-0472">Membrane</keyword>
<name>A0ABT3UW02_9ACTN</name>
<evidence type="ECO:0000256" key="1">
    <source>
        <dbReference type="SAM" id="Phobius"/>
    </source>
</evidence>
<accession>A0ABT3UW02</accession>
<dbReference type="InterPro" id="IPR046280">
    <property type="entry name" value="DUF6313"/>
</dbReference>
<comment type="caution">
    <text evidence="2">The sequence shown here is derived from an EMBL/GenBank/DDBJ whole genome shotgun (WGS) entry which is preliminary data.</text>
</comment>
<protein>
    <submittedName>
        <fullName evidence="2">DUF6313 family protein</fullName>
    </submittedName>
</protein>
<gene>
    <name evidence="2" type="ORF">K3769_02900</name>
</gene>